<protein>
    <submittedName>
        <fullName evidence="1">Citryl-CoA lyase</fullName>
    </submittedName>
</protein>
<dbReference type="SUPFAM" id="SSF48256">
    <property type="entry name" value="Citrate synthase"/>
    <property type="match status" value="1"/>
</dbReference>
<keyword evidence="1" id="KW-0456">Lyase</keyword>
<dbReference type="Proteomes" id="UP001606134">
    <property type="component" value="Unassembled WGS sequence"/>
</dbReference>
<sequence>MSALHTRIWQEDPEPANPFAARAARCHGYDVYGEMLGRAGWVDMLFLLLRGEAPWPEQAELLEMLAVALANAGPRDGAVHAAMAAAVGGAPAAAALIAALSVGAGRHDGARDVFDAMTGWAECGFDLPAWQQRLAASAPARLDLWPDSGRAPGFDPHGRGTAGIVLQALQAMAGLAQAERLRWLARHRAELEAAAGLPLAMSGVAAAALADLGFSPEQGEMLFLLLRLPGAAAHALEQRELGFKQFPFPQVELEGVAA</sequence>
<dbReference type="EMBL" id="JBIGIC010000002">
    <property type="protein sequence ID" value="MFG6486052.1"/>
    <property type="molecule type" value="Genomic_DNA"/>
</dbReference>
<dbReference type="InterPro" id="IPR036969">
    <property type="entry name" value="Citrate_synthase_sf"/>
</dbReference>
<dbReference type="GO" id="GO:0016829">
    <property type="term" value="F:lyase activity"/>
    <property type="evidence" value="ECO:0007669"/>
    <property type="project" value="UniProtKB-KW"/>
</dbReference>
<organism evidence="1 2">
    <name type="scientific">Pelomonas candidula</name>
    <dbReference type="NCBI Taxonomy" id="3299025"/>
    <lineage>
        <taxon>Bacteria</taxon>
        <taxon>Pseudomonadati</taxon>
        <taxon>Pseudomonadota</taxon>
        <taxon>Betaproteobacteria</taxon>
        <taxon>Burkholderiales</taxon>
        <taxon>Sphaerotilaceae</taxon>
        <taxon>Roseateles</taxon>
    </lineage>
</organism>
<evidence type="ECO:0000313" key="1">
    <source>
        <dbReference type="EMBL" id="MFG6486052.1"/>
    </source>
</evidence>
<gene>
    <name evidence="1" type="ORF">ACG04R_05165</name>
</gene>
<keyword evidence="2" id="KW-1185">Reference proteome</keyword>
<reference evidence="1 2" key="1">
    <citation type="submission" date="2024-08" db="EMBL/GenBank/DDBJ databases">
        <authorList>
            <person name="Lu H."/>
        </authorList>
    </citation>
    <scope>NUCLEOTIDE SEQUENCE [LARGE SCALE GENOMIC DNA]</scope>
    <source>
        <strain evidence="1 2">BYS78W</strain>
    </source>
</reference>
<name>A0ABW7H986_9BURK</name>
<accession>A0ABW7H986</accession>
<proteinExistence type="predicted"/>
<dbReference type="RefSeq" id="WP_394406931.1">
    <property type="nucleotide sequence ID" value="NZ_JBIGIC010000002.1"/>
</dbReference>
<comment type="caution">
    <text evidence="1">The sequence shown here is derived from an EMBL/GenBank/DDBJ whole genome shotgun (WGS) entry which is preliminary data.</text>
</comment>
<evidence type="ECO:0000313" key="2">
    <source>
        <dbReference type="Proteomes" id="UP001606134"/>
    </source>
</evidence>